<comment type="caution">
    <text evidence="1">The sequence shown here is derived from an EMBL/GenBank/DDBJ whole genome shotgun (WGS) entry which is preliminary data.</text>
</comment>
<accession>A0ABQ1VK14</accession>
<evidence type="ECO:0000313" key="2">
    <source>
        <dbReference type="Proteomes" id="UP000640509"/>
    </source>
</evidence>
<name>A0ABQ1VK14_9RHOB</name>
<organism evidence="1 2">
    <name type="scientific">Paracoccus acridae</name>
    <dbReference type="NCBI Taxonomy" id="1795310"/>
    <lineage>
        <taxon>Bacteria</taxon>
        <taxon>Pseudomonadati</taxon>
        <taxon>Pseudomonadota</taxon>
        <taxon>Alphaproteobacteria</taxon>
        <taxon>Rhodobacterales</taxon>
        <taxon>Paracoccaceae</taxon>
        <taxon>Paracoccus</taxon>
    </lineage>
</organism>
<dbReference type="Proteomes" id="UP000640509">
    <property type="component" value="Unassembled WGS sequence"/>
</dbReference>
<evidence type="ECO:0008006" key="3">
    <source>
        <dbReference type="Google" id="ProtNLM"/>
    </source>
</evidence>
<evidence type="ECO:0000313" key="1">
    <source>
        <dbReference type="EMBL" id="GGF74271.1"/>
    </source>
</evidence>
<gene>
    <name evidence="1" type="ORF">GCM10011402_28640</name>
</gene>
<protein>
    <recommendedName>
        <fullName evidence="3">Propanediol utilization protein</fullName>
    </recommendedName>
</protein>
<dbReference type="EMBL" id="BMIV01000011">
    <property type="protein sequence ID" value="GGF74271.1"/>
    <property type="molecule type" value="Genomic_DNA"/>
</dbReference>
<keyword evidence="2" id="KW-1185">Reference proteome</keyword>
<proteinExistence type="predicted"/>
<reference evidence="2" key="1">
    <citation type="journal article" date="2019" name="Int. J. Syst. Evol. Microbiol.">
        <title>The Global Catalogue of Microorganisms (GCM) 10K type strain sequencing project: providing services to taxonomists for standard genome sequencing and annotation.</title>
        <authorList>
            <consortium name="The Broad Institute Genomics Platform"/>
            <consortium name="The Broad Institute Genome Sequencing Center for Infectious Disease"/>
            <person name="Wu L."/>
            <person name="Ma J."/>
        </authorList>
    </citation>
    <scope>NUCLEOTIDE SEQUENCE [LARGE SCALE GENOMIC DNA]</scope>
    <source>
        <strain evidence="2">CGMCC 1.15419</strain>
    </source>
</reference>
<sequence>MAAMRTVSIRGHFGEYVQGRLGPNGALGLITVPCSRTGLRAELRYRGGQEANPLSGFLRALGLAGQGEVVVSTLSPPGAGTGISTARLVAAALLHGWQGPAGRLMAACVAEEGASDPLAFTHPERLLWASREGRILQQLPALPAHEIVGGYFGLPRSTDPADMDFPDVSDIVADWERANRLHTFAELASESARRCLRMRGPAGDPTEGLARHLGAAGFLMAHTGSARGLIFPKGEVPPDAASALEAAGVVGILKFGSDDR</sequence>